<proteinExistence type="predicted"/>
<accession>A0ABT5VJB0</accession>
<evidence type="ECO:0000313" key="2">
    <source>
        <dbReference type="Proteomes" id="UP001148125"/>
    </source>
</evidence>
<protein>
    <submittedName>
        <fullName evidence="1">Uncharacterized protein</fullName>
    </submittedName>
</protein>
<keyword evidence="2" id="KW-1185">Reference proteome</keyword>
<evidence type="ECO:0000313" key="1">
    <source>
        <dbReference type="EMBL" id="MDE5415509.1"/>
    </source>
</evidence>
<dbReference type="Proteomes" id="UP001148125">
    <property type="component" value="Unassembled WGS sequence"/>
</dbReference>
<reference evidence="1" key="1">
    <citation type="submission" date="2024-05" db="EMBL/GenBank/DDBJ databases">
        <title>Alkalihalobacillus sp. strain MEB203 novel alkaliphilic bacterium from Lonar Lake, India.</title>
        <authorList>
            <person name="Joshi A."/>
            <person name="Thite S."/>
            <person name="Mengade P."/>
        </authorList>
    </citation>
    <scope>NUCLEOTIDE SEQUENCE</scope>
    <source>
        <strain evidence="1">MEB 203</strain>
    </source>
</reference>
<sequence>MLNENKEDMAHHFIQLHLKSFPITNETIEKIIDGTAIRIITNRTPLRREADVQVKLDDTYETLRFLSPNLHITPAFKKAQLANFVYHNKTELEEIFNNII</sequence>
<dbReference type="EMBL" id="JAOTPO010000017">
    <property type="protein sequence ID" value="MDE5415509.1"/>
    <property type="molecule type" value="Genomic_DNA"/>
</dbReference>
<comment type="caution">
    <text evidence="1">The sequence shown here is derived from an EMBL/GenBank/DDBJ whole genome shotgun (WGS) entry which is preliminary data.</text>
</comment>
<name>A0ABT5VJB0_9BACI</name>
<gene>
    <name evidence="1" type="ORF">N7Z68_19360</name>
</gene>
<organism evidence="1 2">
    <name type="scientific">Alkalihalobacterium chitinilyticum</name>
    <dbReference type="NCBI Taxonomy" id="2980103"/>
    <lineage>
        <taxon>Bacteria</taxon>
        <taxon>Bacillati</taxon>
        <taxon>Bacillota</taxon>
        <taxon>Bacilli</taxon>
        <taxon>Bacillales</taxon>
        <taxon>Bacillaceae</taxon>
        <taxon>Alkalihalobacterium</taxon>
    </lineage>
</organism>
<dbReference type="RefSeq" id="WP_275120112.1">
    <property type="nucleotide sequence ID" value="NZ_JAOTPO010000017.1"/>
</dbReference>